<dbReference type="SUPFAM" id="SSF160246">
    <property type="entry name" value="EspE N-terminal domain-like"/>
    <property type="match status" value="1"/>
</dbReference>
<keyword evidence="4" id="KW-1185">Reference proteome</keyword>
<dbReference type="Pfam" id="PF05157">
    <property type="entry name" value="MshEN"/>
    <property type="match status" value="1"/>
</dbReference>
<name>A0ABT3GX97_9RHOB</name>
<dbReference type="EMBL" id="JAPDFL010000001">
    <property type="protein sequence ID" value="MCW1932157.1"/>
    <property type="molecule type" value="Genomic_DNA"/>
</dbReference>
<evidence type="ECO:0000259" key="2">
    <source>
        <dbReference type="Pfam" id="PF05157"/>
    </source>
</evidence>
<evidence type="ECO:0000256" key="1">
    <source>
        <dbReference type="SAM" id="Phobius"/>
    </source>
</evidence>
<feature type="transmembrane region" description="Helical" evidence="1">
    <location>
        <begin position="148"/>
        <end position="179"/>
    </location>
</feature>
<dbReference type="InterPro" id="IPR037257">
    <property type="entry name" value="T2SS_E_N_sf"/>
</dbReference>
<organism evidence="3 4">
    <name type="scientific">Pararhodobacter zhoushanensis</name>
    <dbReference type="NCBI Taxonomy" id="2479545"/>
    <lineage>
        <taxon>Bacteria</taxon>
        <taxon>Pseudomonadati</taxon>
        <taxon>Pseudomonadota</taxon>
        <taxon>Alphaproteobacteria</taxon>
        <taxon>Rhodobacterales</taxon>
        <taxon>Paracoccaceae</taxon>
        <taxon>Pararhodobacter</taxon>
    </lineage>
</organism>
<proteinExistence type="predicted"/>
<feature type="domain" description="Type II secretion system protein GspE N-terminal" evidence="2">
    <location>
        <begin position="37"/>
        <end position="115"/>
    </location>
</feature>
<keyword evidence="1" id="KW-1133">Transmembrane helix</keyword>
<protein>
    <recommendedName>
        <fullName evidence="2">Type II secretion system protein GspE N-terminal domain-containing protein</fullName>
    </recommendedName>
</protein>
<sequence length="204" mass="21828">MRALEIQTRQHLPLGDILRAHGLASETAVMAALAEQFGTGVIDTTQTRPDPRLIDRVGPRRCLRIGCLPWSRAGSVTLVACAEPDQFFAHRAELEAALGPVVMGVVTETDLQQALIDSRSGSLRLMAETCVAAQESCRLWDGRRFSHWVATALASFVALTLVAPVASFLALFGLVLGFLTLGNAMKVAATVAQLRASQAPPTQP</sequence>
<dbReference type="InterPro" id="IPR007831">
    <property type="entry name" value="T2SS_GspE_N"/>
</dbReference>
<comment type="caution">
    <text evidence="3">The sequence shown here is derived from an EMBL/GenBank/DDBJ whole genome shotgun (WGS) entry which is preliminary data.</text>
</comment>
<gene>
    <name evidence="3" type="ORF">OKW52_07750</name>
</gene>
<reference evidence="3 4" key="1">
    <citation type="submission" date="2022-10" db="EMBL/GenBank/DDBJ databases">
        <title>Pararhodobacter sp. nov., isolated from marine algae.</title>
        <authorList>
            <person name="Choi B.J."/>
            <person name="Kim J.M."/>
            <person name="Lee J.K."/>
            <person name="Choi D.G."/>
            <person name="Jeon C.O."/>
        </authorList>
    </citation>
    <scope>NUCLEOTIDE SEQUENCE [LARGE SCALE GENOMIC DNA]</scope>
    <source>
        <strain evidence="3 4">ZQ420</strain>
    </source>
</reference>
<dbReference type="RefSeq" id="WP_264505201.1">
    <property type="nucleotide sequence ID" value="NZ_JAPDFL010000001.1"/>
</dbReference>
<keyword evidence="1" id="KW-0472">Membrane</keyword>
<evidence type="ECO:0000313" key="4">
    <source>
        <dbReference type="Proteomes" id="UP001208938"/>
    </source>
</evidence>
<keyword evidence="1" id="KW-0812">Transmembrane</keyword>
<accession>A0ABT3GX97</accession>
<dbReference type="Proteomes" id="UP001208938">
    <property type="component" value="Unassembled WGS sequence"/>
</dbReference>
<evidence type="ECO:0000313" key="3">
    <source>
        <dbReference type="EMBL" id="MCW1932157.1"/>
    </source>
</evidence>